<dbReference type="SUPFAM" id="SSF48317">
    <property type="entry name" value="Acid phosphatase/Vanadium-dependent haloperoxidase"/>
    <property type="match status" value="1"/>
</dbReference>
<feature type="domain" description="Phosphatidic acid phosphatase type 2/haloperoxidase" evidence="1">
    <location>
        <begin position="360"/>
        <end position="451"/>
    </location>
</feature>
<accession>A0ABN0UV72</accession>
<proteinExistence type="predicted"/>
<evidence type="ECO:0000259" key="1">
    <source>
        <dbReference type="Pfam" id="PF01569"/>
    </source>
</evidence>
<sequence>MIVRAAGTAALLPPARGAGAEEGDGDLGSEMSRMTARRRLGLLAVTTLTVGGTLGGLVQPASAAPASDPVLYWNDVLLETYKTVGGAPGPLARGGAMVHAAIYDAVNSITTTGQPYVFKTEAPNASLRHAVAHAAHDALVAAFPGQDFSDELTTALADAGSDTGDGTGLGKAAAAAIVANRAGDGSGDTTPYPVNTAPGHWRPTGSGDAATPNWGKVKPFTMTSGTQFRPQHPAGHSSMASLLSSAEYAAQVNEVKSLGSAGSTTRTPEQTQIAHFWANDLDGTYKPPGQLFEHTRIVAVQRGLGTADKARLFALVALAMGDAGIVAWDRKYQTDIDLWRPESAVQLADTDGNAATEADPNWRPLSKFRDGTPFSPPFPAYTSGHATFGGAWAGAMKSFFGTDDVTFTATTDDPFAQGVTRTFTSFTAAAVENARSRVYLGVHYQFDGDHGVSSGKAMAESAAVNFVRPSGAPTPGKVGCAFADVYKTYSNGTLKDYHVSPNRDTLVQVHFASSDGVAQYVTVDSGFLKGQKGWVGSTCVRFIA</sequence>
<dbReference type="Pfam" id="PF01569">
    <property type="entry name" value="PAP2"/>
    <property type="match status" value="1"/>
</dbReference>
<dbReference type="PANTHER" id="PTHR34599:SF1">
    <property type="entry name" value="PHOSPHATIDIC ACID PHOSPHATASE TYPE 2_HALOPEROXIDASE DOMAIN-CONTAINING PROTEIN"/>
    <property type="match status" value="1"/>
</dbReference>
<comment type="caution">
    <text evidence="2">The sequence shown here is derived from an EMBL/GenBank/DDBJ whole genome shotgun (WGS) entry which is preliminary data.</text>
</comment>
<protein>
    <recommendedName>
        <fullName evidence="1">Phosphatidic acid phosphatase type 2/haloperoxidase domain-containing protein</fullName>
    </recommendedName>
</protein>
<dbReference type="InterPro" id="IPR036938">
    <property type="entry name" value="PAP2/HPO_sf"/>
</dbReference>
<keyword evidence="3" id="KW-1185">Reference proteome</keyword>
<reference evidence="2 3" key="1">
    <citation type="journal article" date="2019" name="Int. J. Syst. Evol. Microbiol.">
        <title>The Global Catalogue of Microorganisms (GCM) 10K type strain sequencing project: providing services to taxonomists for standard genome sequencing and annotation.</title>
        <authorList>
            <consortium name="The Broad Institute Genomics Platform"/>
            <consortium name="The Broad Institute Genome Sequencing Center for Infectious Disease"/>
            <person name="Wu L."/>
            <person name="Ma J."/>
        </authorList>
    </citation>
    <scope>NUCLEOTIDE SEQUENCE [LARGE SCALE GENOMIC DNA]</scope>
    <source>
        <strain evidence="2 3">JCM 3380</strain>
    </source>
</reference>
<evidence type="ECO:0000313" key="3">
    <source>
        <dbReference type="Proteomes" id="UP001500416"/>
    </source>
</evidence>
<dbReference type="Proteomes" id="UP001500416">
    <property type="component" value="Unassembled WGS sequence"/>
</dbReference>
<gene>
    <name evidence="2" type="ORF">GCM10010492_74440</name>
</gene>
<dbReference type="PANTHER" id="PTHR34599">
    <property type="entry name" value="PEROXIDASE-RELATED"/>
    <property type="match status" value="1"/>
</dbReference>
<dbReference type="EMBL" id="BAAABU010000033">
    <property type="protein sequence ID" value="GAA0262463.1"/>
    <property type="molecule type" value="Genomic_DNA"/>
</dbReference>
<dbReference type="CDD" id="cd03398">
    <property type="entry name" value="PAP2_haloperoxidase"/>
    <property type="match status" value="1"/>
</dbReference>
<dbReference type="Gene3D" id="1.10.606.20">
    <property type="match status" value="1"/>
</dbReference>
<dbReference type="InterPro" id="IPR000326">
    <property type="entry name" value="PAP2/HPO"/>
</dbReference>
<evidence type="ECO:0000313" key="2">
    <source>
        <dbReference type="EMBL" id="GAA0262463.1"/>
    </source>
</evidence>
<name>A0ABN0UV72_9PSEU</name>
<dbReference type="InterPro" id="IPR052559">
    <property type="entry name" value="V-haloperoxidase"/>
</dbReference>
<organism evidence="2 3">
    <name type="scientific">Saccharothrix mutabilis subsp. mutabilis</name>
    <dbReference type="NCBI Taxonomy" id="66855"/>
    <lineage>
        <taxon>Bacteria</taxon>
        <taxon>Bacillati</taxon>
        <taxon>Actinomycetota</taxon>
        <taxon>Actinomycetes</taxon>
        <taxon>Pseudonocardiales</taxon>
        <taxon>Pseudonocardiaceae</taxon>
        <taxon>Saccharothrix</taxon>
    </lineage>
</organism>